<dbReference type="InterPro" id="IPR050297">
    <property type="entry name" value="LipidA_mod_glycosyltrf_83"/>
</dbReference>
<dbReference type="PANTHER" id="PTHR33908">
    <property type="entry name" value="MANNOSYLTRANSFERASE YKCB-RELATED"/>
    <property type="match status" value="1"/>
</dbReference>
<dbReference type="PANTHER" id="PTHR33908:SF3">
    <property type="entry name" value="UNDECAPRENYL PHOSPHATE-ALPHA-4-AMINO-4-DEOXY-L-ARABINOSE ARABINOSYL TRANSFERASE"/>
    <property type="match status" value="1"/>
</dbReference>
<evidence type="ECO:0000256" key="3">
    <source>
        <dbReference type="ARBA" id="ARBA00022676"/>
    </source>
</evidence>
<proteinExistence type="predicted"/>
<name>A0ABR8EBI7_9CYAN</name>
<feature type="domain" description="Glycosyltransferase RgtA/B/C/D-like" evidence="9">
    <location>
        <begin position="100"/>
        <end position="258"/>
    </location>
</feature>
<protein>
    <submittedName>
        <fullName evidence="10">Glycosyltransferase family 39 protein</fullName>
    </submittedName>
</protein>
<comment type="caution">
    <text evidence="10">The sequence shown here is derived from an EMBL/GenBank/DDBJ whole genome shotgun (WGS) entry which is preliminary data.</text>
</comment>
<sequence>MKRTLNFSWHIPLIWLRFFIIFVLVIGICFRFGNLDKKFYWGDETYTSLWMSGHTLQEVRENLFQGNIIGVEDLQKYQSLNPDKGLKDTINSLVKDGAVHPPLYYAMLRLWLGFFGDSIAAIRAFSAVISLFVFPAIYWLCLELFNSSLVGWIAIALTAVSPDHILYAQEARPYILWAVTILLFSSCLLRAIRINKPLNWGMYAIAFAASLYTLSLSLFVAVGQGIYVIVTQRFRLTKTTIAYLATSTLAMAVYSPWIFVMINGISFAKPSDNVSLVELGKSWMFKLSQIFLDLGIYGGDGNQHLEKFSAVLLPVVILLVLLIGFSLWVLCLSNSQNCWLFLIMLIITEPLILTILAFRSHTTHFVSIHSQYFFPAILGIQVTVAYLMFKGITYSKKKQLSYNLLFIGLIFAGLLSSTVSYNAEAWLNKIGSYDKIEIARIINQKFYSLVVSDADFWGIMPYAHRLDPKVHLQIFPSSEEMSATNSATNPEVDPDALTRLFEQYSDVFFLSKSEAFINRFQQNTNYKIEPSDLPGLWQLKNRDRLSQSSTKLQKK</sequence>
<feature type="transmembrane region" description="Helical" evidence="8">
    <location>
        <begin position="401"/>
        <end position="421"/>
    </location>
</feature>
<evidence type="ECO:0000256" key="1">
    <source>
        <dbReference type="ARBA" id="ARBA00004651"/>
    </source>
</evidence>
<feature type="transmembrane region" description="Helical" evidence="8">
    <location>
        <begin position="12"/>
        <end position="33"/>
    </location>
</feature>
<dbReference type="RefSeq" id="WP_190878069.1">
    <property type="nucleotide sequence ID" value="NZ_JACJSK010000010.1"/>
</dbReference>
<dbReference type="Pfam" id="PF13231">
    <property type="entry name" value="PMT_2"/>
    <property type="match status" value="1"/>
</dbReference>
<evidence type="ECO:0000256" key="8">
    <source>
        <dbReference type="SAM" id="Phobius"/>
    </source>
</evidence>
<keyword evidence="6 8" id="KW-1133">Transmembrane helix</keyword>
<evidence type="ECO:0000256" key="6">
    <source>
        <dbReference type="ARBA" id="ARBA00022989"/>
    </source>
</evidence>
<feature type="transmembrane region" description="Helical" evidence="8">
    <location>
        <begin position="370"/>
        <end position="389"/>
    </location>
</feature>
<dbReference type="Proteomes" id="UP000641954">
    <property type="component" value="Unassembled WGS sequence"/>
</dbReference>
<evidence type="ECO:0000313" key="11">
    <source>
        <dbReference type="Proteomes" id="UP000641954"/>
    </source>
</evidence>
<keyword evidence="4" id="KW-0808">Transferase</keyword>
<evidence type="ECO:0000256" key="5">
    <source>
        <dbReference type="ARBA" id="ARBA00022692"/>
    </source>
</evidence>
<keyword evidence="11" id="KW-1185">Reference proteome</keyword>
<evidence type="ECO:0000256" key="7">
    <source>
        <dbReference type="ARBA" id="ARBA00023136"/>
    </source>
</evidence>
<reference evidence="10 11" key="1">
    <citation type="journal article" date="2020" name="ISME J.">
        <title>Comparative genomics reveals insights into cyanobacterial evolution and habitat adaptation.</title>
        <authorList>
            <person name="Chen M.Y."/>
            <person name="Teng W.K."/>
            <person name="Zhao L."/>
            <person name="Hu C.X."/>
            <person name="Zhou Y.K."/>
            <person name="Han B.P."/>
            <person name="Song L.R."/>
            <person name="Shu W.S."/>
        </authorList>
    </citation>
    <scope>NUCLEOTIDE SEQUENCE [LARGE SCALE GENOMIC DNA]</scope>
    <source>
        <strain evidence="10 11">FACHB-1370</strain>
    </source>
</reference>
<evidence type="ECO:0000256" key="2">
    <source>
        <dbReference type="ARBA" id="ARBA00022475"/>
    </source>
</evidence>
<feature type="transmembrane region" description="Helical" evidence="8">
    <location>
        <begin position="204"/>
        <end position="229"/>
    </location>
</feature>
<organism evidence="10 11">
    <name type="scientific">Planktothricoides raciborskii FACHB-1370</name>
    <dbReference type="NCBI Taxonomy" id="2949576"/>
    <lineage>
        <taxon>Bacteria</taxon>
        <taxon>Bacillati</taxon>
        <taxon>Cyanobacteriota</taxon>
        <taxon>Cyanophyceae</taxon>
        <taxon>Oscillatoriophycideae</taxon>
        <taxon>Oscillatoriales</taxon>
        <taxon>Oscillatoriaceae</taxon>
        <taxon>Planktothricoides</taxon>
    </lineage>
</organism>
<comment type="subcellular location">
    <subcellularLocation>
        <location evidence="1">Cell membrane</location>
        <topology evidence="1">Multi-pass membrane protein</topology>
    </subcellularLocation>
</comment>
<dbReference type="InterPro" id="IPR038731">
    <property type="entry name" value="RgtA/B/C-like"/>
</dbReference>
<keyword evidence="7 8" id="KW-0472">Membrane</keyword>
<dbReference type="EMBL" id="JACJSK010000010">
    <property type="protein sequence ID" value="MBD2544113.1"/>
    <property type="molecule type" value="Genomic_DNA"/>
</dbReference>
<keyword evidence="5 8" id="KW-0812">Transmembrane</keyword>
<evidence type="ECO:0000256" key="4">
    <source>
        <dbReference type="ARBA" id="ARBA00022679"/>
    </source>
</evidence>
<feature type="transmembrane region" description="Helical" evidence="8">
    <location>
        <begin position="311"/>
        <end position="331"/>
    </location>
</feature>
<feature type="transmembrane region" description="Helical" evidence="8">
    <location>
        <begin position="120"/>
        <end position="142"/>
    </location>
</feature>
<accession>A0ABR8EBI7</accession>
<keyword evidence="2" id="KW-1003">Cell membrane</keyword>
<feature type="transmembrane region" description="Helical" evidence="8">
    <location>
        <begin position="338"/>
        <end position="358"/>
    </location>
</feature>
<evidence type="ECO:0000259" key="9">
    <source>
        <dbReference type="Pfam" id="PF13231"/>
    </source>
</evidence>
<gene>
    <name evidence="10" type="ORF">H6G72_09690</name>
</gene>
<feature type="transmembrane region" description="Helical" evidence="8">
    <location>
        <begin position="174"/>
        <end position="192"/>
    </location>
</feature>
<feature type="transmembrane region" description="Helical" evidence="8">
    <location>
        <begin position="241"/>
        <end position="262"/>
    </location>
</feature>
<evidence type="ECO:0000313" key="10">
    <source>
        <dbReference type="EMBL" id="MBD2544113.1"/>
    </source>
</evidence>
<keyword evidence="3" id="KW-0328">Glycosyltransferase</keyword>